<dbReference type="CDD" id="cd15482">
    <property type="entry name" value="Sialidase_non-viral"/>
    <property type="match status" value="1"/>
</dbReference>
<dbReference type="PANTHER" id="PTHR43752">
    <property type="entry name" value="BNR/ASP-BOX REPEAT FAMILY PROTEIN"/>
    <property type="match status" value="1"/>
</dbReference>
<name>A0A6B0YU94_9CHLR</name>
<evidence type="ECO:0000259" key="1">
    <source>
        <dbReference type="Pfam" id="PF13088"/>
    </source>
</evidence>
<dbReference type="Pfam" id="PF13088">
    <property type="entry name" value="BNR_2"/>
    <property type="match status" value="1"/>
</dbReference>
<organism evidence="2">
    <name type="scientific">Caldilineaceae bacterium SB0664_bin_27</name>
    <dbReference type="NCBI Taxonomy" id="2605260"/>
    <lineage>
        <taxon>Bacteria</taxon>
        <taxon>Bacillati</taxon>
        <taxon>Chloroflexota</taxon>
        <taxon>Caldilineae</taxon>
        <taxon>Caldilineales</taxon>
        <taxon>Caldilineaceae</taxon>
    </lineage>
</organism>
<comment type="caution">
    <text evidence="2">The sequence shown here is derived from an EMBL/GenBank/DDBJ whole genome shotgun (WGS) entry which is preliminary data.</text>
</comment>
<dbReference type="InterPro" id="IPR011040">
    <property type="entry name" value="Sialidase"/>
</dbReference>
<feature type="domain" description="Sialidase" evidence="1">
    <location>
        <begin position="138"/>
        <end position="334"/>
    </location>
</feature>
<gene>
    <name evidence="2" type="ORF">F4Y42_14705</name>
</gene>
<accession>A0A6B0YU94</accession>
<dbReference type="AlphaFoldDB" id="A0A6B0YU94"/>
<dbReference type="PANTHER" id="PTHR43752:SF2">
    <property type="entry name" value="BNR_ASP-BOX REPEAT FAMILY PROTEIN"/>
    <property type="match status" value="1"/>
</dbReference>
<protein>
    <submittedName>
        <fullName evidence="2">Exo-alpha-sialidase</fullName>
    </submittedName>
</protein>
<reference evidence="2" key="1">
    <citation type="submission" date="2019-09" db="EMBL/GenBank/DDBJ databases">
        <title>Characterisation of the sponge microbiome using genome-centric metagenomics.</title>
        <authorList>
            <person name="Engelberts J.P."/>
            <person name="Robbins S.J."/>
            <person name="De Goeij J.M."/>
            <person name="Aranda M."/>
            <person name="Bell S.C."/>
            <person name="Webster N.S."/>
        </authorList>
    </citation>
    <scope>NUCLEOTIDE SEQUENCE</scope>
    <source>
        <strain evidence="2">SB0664_bin_27</strain>
    </source>
</reference>
<proteinExistence type="predicted"/>
<evidence type="ECO:0000313" key="2">
    <source>
        <dbReference type="EMBL" id="MXY94686.1"/>
    </source>
</evidence>
<sequence>MAMRPPDLTHQLIYKNPHAYCAWPDIKILQNGEWVLAFCEAMRRPVLTHLDPSLLNMLLRSQDGGQTWHGPQVIAGYDFAGMDDPGMVQLSSGLLLVNTARNRFVSLDVAASDPACASFRRDAEFAWAGSFPVAEGTYVHRSEDGGRTWAGSARVDVSPYVSGYTLRSIAELEDGSLLLPCYDESQVPCPSFVVPSYDQGRTWRGARLIAVDDTIGFFEPALLALPGGRVLAMLRTHEEGNYHLYQCHSDDGGSAWSSPQPTPMRGLPPHMLRLQDGRLLCVYGCRWAPFGIRACLSNDQGATWDIDNELVLRDDFPNGDLGYPTSVQRPDGSICTAYYGQDGDGVTCIQASSYRIPD</sequence>
<dbReference type="SUPFAM" id="SSF50939">
    <property type="entry name" value="Sialidases"/>
    <property type="match status" value="1"/>
</dbReference>
<dbReference type="Gene3D" id="2.120.10.10">
    <property type="match status" value="1"/>
</dbReference>
<dbReference type="EMBL" id="VXRG01000121">
    <property type="protein sequence ID" value="MXY94686.1"/>
    <property type="molecule type" value="Genomic_DNA"/>
</dbReference>
<dbReference type="InterPro" id="IPR036278">
    <property type="entry name" value="Sialidase_sf"/>
</dbReference>